<dbReference type="RefSeq" id="WP_052109852.1">
    <property type="nucleotide sequence ID" value="NZ_AVPJ01000008.1"/>
</dbReference>
<name>A0A0A0J5N4_9MICO</name>
<dbReference type="STRING" id="1385520.N802_10640"/>
<dbReference type="AlphaFoldDB" id="A0A0A0J5N4"/>
<keyword evidence="3" id="KW-1185">Reference proteome</keyword>
<gene>
    <name evidence="2" type="ORF">N802_10640</name>
</gene>
<evidence type="ECO:0000256" key="1">
    <source>
        <dbReference type="SAM" id="SignalP"/>
    </source>
</evidence>
<dbReference type="SUPFAM" id="SSF48208">
    <property type="entry name" value="Six-hairpin glycosidases"/>
    <property type="match status" value="1"/>
</dbReference>
<keyword evidence="1" id="KW-0732">Signal</keyword>
<keyword evidence="2" id="KW-0378">Hydrolase</keyword>
<dbReference type="Gene3D" id="1.50.10.10">
    <property type="match status" value="1"/>
</dbReference>
<dbReference type="InterPro" id="IPR008928">
    <property type="entry name" value="6-hairpin_glycosidase_sf"/>
</dbReference>
<feature type="chain" id="PRO_5038684514" evidence="1">
    <location>
        <begin position="19"/>
        <end position="399"/>
    </location>
</feature>
<evidence type="ECO:0000313" key="2">
    <source>
        <dbReference type="EMBL" id="KGN32054.1"/>
    </source>
</evidence>
<comment type="caution">
    <text evidence="2">The sequence shown here is derived from an EMBL/GenBank/DDBJ whole genome shotgun (WGS) entry which is preliminary data.</text>
</comment>
<sequence length="399" mass="42753">MRGGLRCCVIALCCVLLAACGSRTTSETDWAEPQLATSPGFRISDRDPDGAAIAKAAREWVDQGSLPGAGTRWESMSRWALIDIHQMMSGLGEGGAPAAGAAPSWGYFWPRDGAFLIVALDRTGHHEEARHLVDVLARLPFDETEGFDARYLLGGERVTLDPRGPQSDGCGWVLWALGSMAASSLPPSAAGLRSQCLTNLMRLTWSGWQLPPPSPDYWELPVTRTSLGTVAPMVAGLRAVARSGTKTERALAEPMAKRLAAQVHSELGPELGRFGDSGGMDAAVAMLMPPFGPTDRRVTSRWLAYQRDAARSSGGLAPGSGWRNDGTSWTPETALVAYTAAAADRDATARRWLDWLDEHRTEWGSLPEKVNRSGNPAGPAPLLWTAALVLLTLDELDAA</sequence>
<accession>A0A0A0J5N4</accession>
<dbReference type="GO" id="GO:0004553">
    <property type="term" value="F:hydrolase activity, hydrolyzing O-glycosyl compounds"/>
    <property type="evidence" value="ECO:0007669"/>
    <property type="project" value="TreeGrafter"/>
</dbReference>
<dbReference type="OrthoDB" id="3806982at2"/>
<dbReference type="eggNOG" id="COG3387">
    <property type="taxonomic scope" value="Bacteria"/>
</dbReference>
<dbReference type="PANTHER" id="PTHR31616">
    <property type="entry name" value="TREHALASE"/>
    <property type="match status" value="1"/>
</dbReference>
<dbReference type="PANTHER" id="PTHR31616:SF0">
    <property type="entry name" value="GLUCAN 1,4-ALPHA-GLUCOSIDASE"/>
    <property type="match status" value="1"/>
</dbReference>
<dbReference type="EMBL" id="AVPJ01000008">
    <property type="protein sequence ID" value="KGN32054.1"/>
    <property type="molecule type" value="Genomic_DNA"/>
</dbReference>
<proteinExistence type="predicted"/>
<evidence type="ECO:0000313" key="3">
    <source>
        <dbReference type="Proteomes" id="UP000030002"/>
    </source>
</evidence>
<feature type="signal peptide" evidence="1">
    <location>
        <begin position="1"/>
        <end position="18"/>
    </location>
</feature>
<dbReference type="InterPro" id="IPR012341">
    <property type="entry name" value="6hp_glycosidase-like_sf"/>
</dbReference>
<protein>
    <submittedName>
        <fullName evidence="2">Glycoside hydrolase family 15</fullName>
    </submittedName>
</protein>
<reference evidence="2 3" key="1">
    <citation type="submission" date="2013-08" db="EMBL/GenBank/DDBJ databases">
        <title>The genome sequence of Knoellia sinensis.</title>
        <authorList>
            <person name="Zhu W."/>
            <person name="Wang G."/>
        </authorList>
    </citation>
    <scope>NUCLEOTIDE SEQUENCE [LARGE SCALE GENOMIC DNA]</scope>
    <source>
        <strain evidence="2 3">KCTC 19936</strain>
    </source>
</reference>
<dbReference type="GO" id="GO:0005975">
    <property type="term" value="P:carbohydrate metabolic process"/>
    <property type="evidence" value="ECO:0007669"/>
    <property type="project" value="InterPro"/>
</dbReference>
<dbReference type="PROSITE" id="PS51257">
    <property type="entry name" value="PROKAR_LIPOPROTEIN"/>
    <property type="match status" value="1"/>
</dbReference>
<dbReference type="Proteomes" id="UP000030002">
    <property type="component" value="Unassembled WGS sequence"/>
</dbReference>
<organism evidence="2 3">
    <name type="scientific">Knoellia sinensis KCTC 19936</name>
    <dbReference type="NCBI Taxonomy" id="1385520"/>
    <lineage>
        <taxon>Bacteria</taxon>
        <taxon>Bacillati</taxon>
        <taxon>Actinomycetota</taxon>
        <taxon>Actinomycetes</taxon>
        <taxon>Micrococcales</taxon>
        <taxon>Intrasporangiaceae</taxon>
        <taxon>Knoellia</taxon>
    </lineage>
</organism>